<keyword evidence="7 9" id="KW-0648">Protein biosynthesis</keyword>
<feature type="region of interest" description="Disordered" evidence="10">
    <location>
        <begin position="532"/>
        <end position="564"/>
    </location>
</feature>
<feature type="binding site" evidence="9">
    <location>
        <position position="1157"/>
    </location>
    <ligand>
        <name>Zn(2+)</name>
        <dbReference type="ChEBI" id="CHEBI:29105"/>
    </ligand>
</feature>
<dbReference type="Gene3D" id="3.30.980.10">
    <property type="entry name" value="Threonyl-trna Synthetase, Chain A, domain 2"/>
    <property type="match status" value="1"/>
</dbReference>
<keyword evidence="3 9" id="KW-0436">Ligase</keyword>
<dbReference type="InterPro" id="IPR002318">
    <property type="entry name" value="Ala-tRNA-lgiase_IIc"/>
</dbReference>
<evidence type="ECO:0000256" key="8">
    <source>
        <dbReference type="ARBA" id="ARBA00023146"/>
    </source>
</evidence>
<keyword evidence="13" id="KW-1185">Reference proteome</keyword>
<keyword evidence="4 9" id="KW-0547">Nucleotide-binding</keyword>
<comment type="cofactor">
    <cofactor evidence="9">
        <name>Zn(2+)</name>
        <dbReference type="ChEBI" id="CHEBI:29105"/>
    </cofactor>
    <text evidence="9">Binds 1 zinc ion per subunit.</text>
</comment>
<comment type="domain">
    <text evidence="9">Consists of three domains; the N-terminal catalytic domain, the editing domain and the C-terminal C-Ala domain. The editing domain removes incorrectly charged amino acids, while the C-Ala domain, along with tRNA(Ala), serves as a bridge to cooperatively bring together the editing and aminoacylation centers thus stimulating deacylation of misacylated tRNAs.</text>
</comment>
<dbReference type="Proteomes" id="UP001642484">
    <property type="component" value="Unassembled WGS sequence"/>
</dbReference>
<dbReference type="EMBL" id="CAXAMN010023940">
    <property type="protein sequence ID" value="CAK9082549.1"/>
    <property type="molecule type" value="Genomic_DNA"/>
</dbReference>
<protein>
    <recommendedName>
        <fullName evidence="9">Alanine--tRNA ligase</fullName>
        <ecNumber evidence="9">6.1.1.7</ecNumber>
    </recommendedName>
    <alternativeName>
        <fullName evidence="9">Alanyl-tRNA synthetase</fullName>
        <shortName evidence="9">AlaRS</shortName>
    </alternativeName>
</protein>
<comment type="function">
    <text evidence="9">Catalyzes the attachment of alanine to tRNA(Ala) in a two-step reaction: alanine is first activated by ATP to form Ala-AMP and then transferred to the acceptor end of tRNA(Ala). Also edits incorrectly charged tRNA(Ala) via its editing domain.</text>
</comment>
<evidence type="ECO:0000256" key="10">
    <source>
        <dbReference type="SAM" id="MobiDB-lite"/>
    </source>
</evidence>
<feature type="compositionally biased region" description="Basic and acidic residues" evidence="10">
    <location>
        <begin position="1489"/>
        <end position="1517"/>
    </location>
</feature>
<gene>
    <name evidence="12" type="ORF">CCMP2556_LOCUS40319</name>
</gene>
<dbReference type="InterPro" id="IPR018163">
    <property type="entry name" value="Thr/Ala-tRNA-synth_IIc_edit"/>
</dbReference>
<dbReference type="InterPro" id="IPR012947">
    <property type="entry name" value="tRNA_SAD"/>
</dbReference>
<feature type="compositionally biased region" description="Basic and acidic residues" evidence="10">
    <location>
        <begin position="1524"/>
        <end position="1539"/>
    </location>
</feature>
<dbReference type="SUPFAM" id="SSF50447">
    <property type="entry name" value="Translation proteins"/>
    <property type="match status" value="1"/>
</dbReference>
<keyword evidence="8 9" id="KW-0030">Aminoacyl-tRNA synthetase</keyword>
<dbReference type="Gene3D" id="1.25.40.10">
    <property type="entry name" value="Tetratricopeptide repeat domain"/>
    <property type="match status" value="2"/>
</dbReference>
<dbReference type="Pfam" id="PF07973">
    <property type="entry name" value="tRNA_SAD"/>
    <property type="match status" value="1"/>
</dbReference>
<sequence>MAAQRPTQVEGGQKWAAVLASLNVPLKSNTAISAWLCKCHWGFVLAILSGHSVRRAATDTLVIQQMQSVGTARKWQAALVLLGQVRHRRVRPSLVLNNVLLAAFAVEETGGNTWPVAFRILHSMSEQHVQRGVVSFNSMANSLEKQGMWKNVLSISELAQGRGMRRDAFSWSNVANSARLTSSWDDGLNLLKQVRCASMQMHLFTSSTLITTAEKANRWREALDISTWMLRKDLELDAISTSSVISACAGGQAWAHALLMSHRSSSIVARNAALSACERARRWERTFLLLDLAIAASIRPTTISFNAAVSACEKARHWDLSLELCVWLQKQGVRASLVTLNSVISNCERSQKWDWSLELLSIAERLASVPDLISFNAAISVQEKCSCWIWASLLLGTMRSDRCDPDAVSLSSAVSALDLRCWPKALYLSSHQTETVTPNVVGCTAAMHACAASTSWQHVLGVMAFMQMIGVRQNCVTLHVTWQVFSCPEWLPCCLNPAAAPALEHRHGMAESHGYLASTGLQPVSAVTSTLTPAEEKEFGGTNGSSAPSRAKKTGAKGPGSGEFTTAKEVRDTFVNFFKGKKHDFVPSSPVVPHNDPTLLFINAGMNQFKPVFVGQVDPSHPFAKLKRAANSQKCIRAGGKHNDLEDVGKDVYHHTFFEMLGNWSFGDYFKEEAITWAWELLTEVYHLDPDRLYATYYGGDPKQPSVPVDEEAKNIWLRYLPASRVLPFGMKDNFWEMGDTGPCGPCSEIHYDRIGGRDAAHLVNMDDPDVLEIWNNVFMQFERKEGGTLIELPAKSVDTGMGLERVTSVLLDVRSNYDTDLFQHIFKAIKEKTNTTKTYGGKVGEEDKDHVDMAYRVIADHIRTLTIALTDGATPSNEGRGYVLRRILRRAVRFGREILDAPPGFFHQLVDSVLETLGDAFPTLKQNPEDVRAIIKEEEAQFGRTLDRGIKQFKTFAKKGNITGEDAFLLFTTYGFPVDLTQLMGEELKVEVDMPGFEKKMAEFREDSKKKKSARTTKDMELKANETDKLIKGMKLTPTDDTIKYDWNTEGDGNEHTAKVQAIYDGQEFVQSCNSGTDVVGLVLDKTPLYAEQGGQTFDKATITCGSVEFTVDNAQKYAGYVLHVGQVESKGDLKVGDQVTIKVDYTRRSLVAKNHTATHILNYALRQVLGEKVDQKGSLVTEDKLRFDFSHTKPVDVAELRKIEEICNQMIQKSCVVHFRDVALDRAKAITGLRAVFGETYPDPVRVVSVGPKIDDLLADKKTPWGLESSIEFCGGTHVSNSKEIYKFVLLQEEGIAKGIRRIVAVTGPQAAVEATLKAKTLSVDLDGFKGMSPGNELDKCIGDLRRKVTEDKEVSLLMKSDLLTELEGLAKGSLKAGKEQTKKFEGKAKEDGEKTWRHGCASSVRKDGRWETYALQPSGRKEAAAASGNIFVGVVQAGAGCDDAKVLTPAMDAATKQCSDKAPSASARKAEAEKAPAATGTQVLMAKEKGTGKENKKAVPKAEPKAKAKVEEMSSKTGGPGEKKKDDEPKGQKAEDAPAQASEDPQASEHVKKPRAYTNMDPLAWTGFKYPGGGMILLTSDIRYMVMTDERAGWDFPGGKADEAEGLNKMMTLENDCDKFAVTIFRETLEETGYTEDQIRIVETGVTLPPKDSPSSSPWYPVFIGILKEDAPKGTTSCNVVLKTIEDVEAAVKSIRESTSSKGESRPHMGSIYRKRLSKAWHLIDRLGGLGYFEKLRKTLGNQADDSQEGKSTSGSDTEADDSNGKTLIENMAAQLMAQVEKCPNDRMRPPSVSEANRAILVAAENEQVYKLVENEEEDEWIGITFEEHCLLFKDKYEDYLDYWEKAVVILRALMNSDDDDSSEHHEPIVKVVRIKEEDVSAEQSSMIGEGLSLIASGIGWAEAKGRKCSDSSNFKKGISMIEATFSDHVKAIANISGSNWALKQADASEVLAILTEEMAYFIPAGAVNLVKLAGSRDQTAAYQGSTKVADIYRRFGSSAESKWIILNSGKDKAVVGSLLKQIGSKSPIAILSTGTTIGNQRILKSLGIHRELAKLVAKD</sequence>
<evidence type="ECO:0000256" key="4">
    <source>
        <dbReference type="ARBA" id="ARBA00022741"/>
    </source>
</evidence>
<reference evidence="12 13" key="1">
    <citation type="submission" date="2024-02" db="EMBL/GenBank/DDBJ databases">
        <authorList>
            <person name="Chen Y."/>
            <person name="Shah S."/>
            <person name="Dougan E. K."/>
            <person name="Thang M."/>
            <person name="Chan C."/>
        </authorList>
    </citation>
    <scope>NUCLEOTIDE SEQUENCE [LARGE SCALE GENOMIC DNA]</scope>
</reference>
<comment type="caution">
    <text evidence="12">The sequence shown here is derived from an EMBL/GenBank/DDBJ whole genome shotgun (WGS) entry which is preliminary data.</text>
</comment>
<dbReference type="InterPro" id="IPR045864">
    <property type="entry name" value="aa-tRNA-synth_II/BPL/LPL"/>
</dbReference>
<dbReference type="InterPro" id="IPR050058">
    <property type="entry name" value="Ala-tRNA_ligase"/>
</dbReference>
<evidence type="ECO:0000313" key="13">
    <source>
        <dbReference type="Proteomes" id="UP001642484"/>
    </source>
</evidence>
<evidence type="ECO:0000256" key="7">
    <source>
        <dbReference type="ARBA" id="ARBA00022917"/>
    </source>
</evidence>
<evidence type="ECO:0000256" key="2">
    <source>
        <dbReference type="ARBA" id="ARBA00022555"/>
    </source>
</evidence>
<dbReference type="Gene3D" id="3.30.930.10">
    <property type="entry name" value="Bira Bifunctional Protein, Domain 2"/>
    <property type="match status" value="1"/>
</dbReference>
<dbReference type="Gene3D" id="2.40.30.130">
    <property type="match status" value="1"/>
</dbReference>
<name>A0ABP0Q5T0_9DINO</name>
<dbReference type="SMART" id="SM00863">
    <property type="entry name" value="tRNA_SAD"/>
    <property type="match status" value="1"/>
</dbReference>
<keyword evidence="9" id="KW-0862">Zinc</keyword>
<dbReference type="InterPro" id="IPR015797">
    <property type="entry name" value="NUDIX_hydrolase-like_dom_sf"/>
</dbReference>
<dbReference type="InterPro" id="IPR018165">
    <property type="entry name" value="Ala-tRNA-synth_IIc_core"/>
</dbReference>
<dbReference type="PANTHER" id="PTHR11777:SF9">
    <property type="entry name" value="ALANINE--TRNA LIGASE, CYTOPLASMIC"/>
    <property type="match status" value="1"/>
</dbReference>
<dbReference type="InterPro" id="IPR018162">
    <property type="entry name" value="Ala-tRNA-ligase_IIc_anticod-bd"/>
</dbReference>
<evidence type="ECO:0000256" key="6">
    <source>
        <dbReference type="ARBA" id="ARBA00022884"/>
    </source>
</evidence>
<dbReference type="SUPFAM" id="SSF55811">
    <property type="entry name" value="Nudix"/>
    <property type="match status" value="1"/>
</dbReference>
<dbReference type="SUPFAM" id="SSF55186">
    <property type="entry name" value="ThrRS/AlaRS common domain"/>
    <property type="match status" value="1"/>
</dbReference>
<comment type="subcellular location">
    <subcellularLocation>
        <location evidence="9">Mitochondrion</location>
    </subcellularLocation>
    <subcellularLocation>
        <location evidence="9">Cytoplasm</location>
    </subcellularLocation>
</comment>
<evidence type="ECO:0000313" key="12">
    <source>
        <dbReference type="EMBL" id="CAK9082549.1"/>
    </source>
</evidence>
<evidence type="ECO:0000256" key="9">
    <source>
        <dbReference type="HAMAP-Rule" id="MF_03133"/>
    </source>
</evidence>
<dbReference type="InterPro" id="IPR011990">
    <property type="entry name" value="TPR-like_helical_dom_sf"/>
</dbReference>
<feature type="compositionally biased region" description="Polar residues" evidence="10">
    <location>
        <begin position="1746"/>
        <end position="1760"/>
    </location>
</feature>
<dbReference type="InterPro" id="IPR009000">
    <property type="entry name" value="Transl_B-barrel_sf"/>
</dbReference>
<dbReference type="SUPFAM" id="SSF55681">
    <property type="entry name" value="Class II aaRS and biotin synthetases"/>
    <property type="match status" value="1"/>
</dbReference>
<dbReference type="NCBIfam" id="TIGR00344">
    <property type="entry name" value="alaS"/>
    <property type="match status" value="1"/>
</dbReference>
<feature type="region of interest" description="Disordered" evidence="10">
    <location>
        <begin position="1746"/>
        <end position="1767"/>
    </location>
</feature>
<evidence type="ECO:0000256" key="5">
    <source>
        <dbReference type="ARBA" id="ARBA00022840"/>
    </source>
</evidence>
<evidence type="ECO:0000256" key="1">
    <source>
        <dbReference type="ARBA" id="ARBA00008429"/>
    </source>
</evidence>
<dbReference type="HAMAP" id="MF_00036_B">
    <property type="entry name" value="Ala_tRNA_synth_B"/>
    <property type="match status" value="1"/>
</dbReference>
<organism evidence="12 13">
    <name type="scientific">Durusdinium trenchii</name>
    <dbReference type="NCBI Taxonomy" id="1381693"/>
    <lineage>
        <taxon>Eukaryota</taxon>
        <taxon>Sar</taxon>
        <taxon>Alveolata</taxon>
        <taxon>Dinophyceae</taxon>
        <taxon>Suessiales</taxon>
        <taxon>Symbiodiniaceae</taxon>
        <taxon>Durusdinium</taxon>
    </lineage>
</organism>
<comment type="subunit">
    <text evidence="9">Monomer.</text>
</comment>
<keyword evidence="9" id="KW-0479">Metal-binding</keyword>
<dbReference type="InterPro" id="IPR023033">
    <property type="entry name" value="Ala_tRNA_ligase_euk/bac"/>
</dbReference>
<dbReference type="EC" id="6.1.1.7" evidence="9"/>
<feature type="binding site" evidence="9">
    <location>
        <position position="1276"/>
    </location>
    <ligand>
        <name>Zn(2+)</name>
        <dbReference type="ChEBI" id="CHEBI:29105"/>
    </ligand>
</feature>
<dbReference type="PRINTS" id="PR00980">
    <property type="entry name" value="TRNASYNTHALA"/>
</dbReference>
<accession>A0ABP0Q5T0</accession>
<dbReference type="PROSITE" id="PS50860">
    <property type="entry name" value="AA_TRNA_LIGASE_II_ALA"/>
    <property type="match status" value="1"/>
</dbReference>
<keyword evidence="9" id="KW-0963">Cytoplasm</keyword>
<keyword evidence="9" id="KW-0496">Mitochondrion</keyword>
<dbReference type="Gene3D" id="3.90.79.10">
    <property type="entry name" value="Nucleoside Triphosphate Pyrophosphohydrolase"/>
    <property type="match status" value="1"/>
</dbReference>
<dbReference type="SUPFAM" id="SSF101353">
    <property type="entry name" value="Putative anticodon-binding domain of alanyl-tRNA synthetase (AlaRS)"/>
    <property type="match status" value="1"/>
</dbReference>
<proteinExistence type="inferred from homology"/>
<dbReference type="InterPro" id="IPR018164">
    <property type="entry name" value="Ala-tRNA-synth_IIc_N"/>
</dbReference>
<feature type="binding site" evidence="9">
    <location>
        <position position="1161"/>
    </location>
    <ligand>
        <name>Zn(2+)</name>
        <dbReference type="ChEBI" id="CHEBI:29105"/>
    </ligand>
</feature>
<feature type="domain" description="Alanyl-transfer RNA synthetases family profile" evidence="11">
    <location>
        <begin position="565"/>
        <end position="1313"/>
    </location>
</feature>
<comment type="similarity">
    <text evidence="1">Belongs to the class-II aminoacyl-tRNA synthetase family. Alax-L subfamily.</text>
</comment>
<keyword evidence="5 9" id="KW-0067">ATP-binding</keyword>
<keyword evidence="6 9" id="KW-0694">RNA-binding</keyword>
<evidence type="ECO:0000259" key="11">
    <source>
        <dbReference type="PROSITE" id="PS50860"/>
    </source>
</evidence>
<dbReference type="PANTHER" id="PTHR11777">
    <property type="entry name" value="ALANYL-TRNA SYNTHETASE"/>
    <property type="match status" value="1"/>
</dbReference>
<evidence type="ECO:0000256" key="3">
    <source>
        <dbReference type="ARBA" id="ARBA00022598"/>
    </source>
</evidence>
<keyword evidence="2 9" id="KW-0820">tRNA-binding</keyword>
<comment type="catalytic activity">
    <reaction evidence="9">
        <text>tRNA(Ala) + L-alanine + ATP = L-alanyl-tRNA(Ala) + AMP + diphosphate</text>
        <dbReference type="Rhea" id="RHEA:12540"/>
        <dbReference type="Rhea" id="RHEA-COMP:9657"/>
        <dbReference type="Rhea" id="RHEA-COMP:9923"/>
        <dbReference type="ChEBI" id="CHEBI:30616"/>
        <dbReference type="ChEBI" id="CHEBI:33019"/>
        <dbReference type="ChEBI" id="CHEBI:57972"/>
        <dbReference type="ChEBI" id="CHEBI:78442"/>
        <dbReference type="ChEBI" id="CHEBI:78497"/>
        <dbReference type="ChEBI" id="CHEBI:456215"/>
        <dbReference type="EC" id="6.1.1.7"/>
    </reaction>
</comment>
<dbReference type="Pfam" id="PF01411">
    <property type="entry name" value="tRNA-synt_2c"/>
    <property type="match status" value="1"/>
</dbReference>
<dbReference type="CDD" id="cd00673">
    <property type="entry name" value="AlaRS_core"/>
    <property type="match status" value="1"/>
</dbReference>
<feature type="region of interest" description="Disordered" evidence="10">
    <location>
        <begin position="1461"/>
        <end position="1558"/>
    </location>
</feature>
<feature type="binding site" evidence="9">
    <location>
        <position position="1280"/>
    </location>
    <ligand>
        <name>Zn(2+)</name>
        <dbReference type="ChEBI" id="CHEBI:29105"/>
    </ligand>
</feature>